<organism evidence="1 2">
    <name type="scientific">Mangrovihabitans endophyticus</name>
    <dbReference type="NCBI Taxonomy" id="1751298"/>
    <lineage>
        <taxon>Bacteria</taxon>
        <taxon>Bacillati</taxon>
        <taxon>Actinomycetota</taxon>
        <taxon>Actinomycetes</taxon>
        <taxon>Micromonosporales</taxon>
        <taxon>Micromonosporaceae</taxon>
        <taxon>Mangrovihabitans</taxon>
    </lineage>
</organism>
<gene>
    <name evidence="1" type="ORF">GCM10012284_04030</name>
</gene>
<reference evidence="1" key="2">
    <citation type="submission" date="2020-09" db="EMBL/GenBank/DDBJ databases">
        <authorList>
            <person name="Sun Q."/>
            <person name="Zhou Y."/>
        </authorList>
    </citation>
    <scope>NUCLEOTIDE SEQUENCE</scope>
    <source>
        <strain evidence="1">CGMCC 4.7299</strain>
    </source>
</reference>
<protein>
    <submittedName>
        <fullName evidence="1">Uncharacterized protein</fullName>
    </submittedName>
</protein>
<dbReference type="AlphaFoldDB" id="A0A8J3BVL8"/>
<reference evidence="1" key="1">
    <citation type="journal article" date="2014" name="Int. J. Syst. Evol. Microbiol.">
        <title>Complete genome sequence of Corynebacterium casei LMG S-19264T (=DSM 44701T), isolated from a smear-ripened cheese.</title>
        <authorList>
            <consortium name="US DOE Joint Genome Institute (JGI-PGF)"/>
            <person name="Walter F."/>
            <person name="Albersmeier A."/>
            <person name="Kalinowski J."/>
            <person name="Ruckert C."/>
        </authorList>
    </citation>
    <scope>NUCLEOTIDE SEQUENCE</scope>
    <source>
        <strain evidence="1">CGMCC 4.7299</strain>
    </source>
</reference>
<evidence type="ECO:0000313" key="2">
    <source>
        <dbReference type="Proteomes" id="UP000656042"/>
    </source>
</evidence>
<proteinExistence type="predicted"/>
<dbReference type="Proteomes" id="UP000656042">
    <property type="component" value="Unassembled WGS sequence"/>
</dbReference>
<comment type="caution">
    <text evidence="1">The sequence shown here is derived from an EMBL/GenBank/DDBJ whole genome shotgun (WGS) entry which is preliminary data.</text>
</comment>
<dbReference type="EMBL" id="BMMX01000001">
    <property type="protein sequence ID" value="GGK73354.1"/>
    <property type="molecule type" value="Genomic_DNA"/>
</dbReference>
<sequence>MRAPAGGDAGAAAAPVADAVMPVVKRARTLAARIADFHRGFMRSPVHSLIRLSIRSPERAAGDDV</sequence>
<name>A0A8J3BVL8_9ACTN</name>
<evidence type="ECO:0000313" key="1">
    <source>
        <dbReference type="EMBL" id="GGK73354.1"/>
    </source>
</evidence>
<accession>A0A8J3BVL8</accession>
<keyword evidence="2" id="KW-1185">Reference proteome</keyword>